<evidence type="ECO:0000313" key="1">
    <source>
        <dbReference type="EMBL" id="KAF3502437.1"/>
    </source>
</evidence>
<reference evidence="1" key="1">
    <citation type="submission" date="2019-12" db="EMBL/GenBank/DDBJ databases">
        <title>Genome sequencing and annotation of Brassica cretica.</title>
        <authorList>
            <person name="Studholme D.J."/>
            <person name="Sarris P."/>
        </authorList>
    </citation>
    <scope>NUCLEOTIDE SEQUENCE</scope>
    <source>
        <strain evidence="1">PFS-109/04</strain>
        <tissue evidence="1">Leaf</tissue>
    </source>
</reference>
<dbReference type="Proteomes" id="UP000712600">
    <property type="component" value="Unassembled WGS sequence"/>
</dbReference>
<accession>A0A8S9NKQ6</accession>
<name>A0A8S9NKQ6_BRACR</name>
<dbReference type="EMBL" id="QGKX02001621">
    <property type="protein sequence ID" value="KAF3502437.1"/>
    <property type="molecule type" value="Genomic_DNA"/>
</dbReference>
<protein>
    <submittedName>
        <fullName evidence="1">Uncharacterized protein</fullName>
    </submittedName>
</protein>
<organism evidence="1 2">
    <name type="scientific">Brassica cretica</name>
    <name type="common">Mustard</name>
    <dbReference type="NCBI Taxonomy" id="69181"/>
    <lineage>
        <taxon>Eukaryota</taxon>
        <taxon>Viridiplantae</taxon>
        <taxon>Streptophyta</taxon>
        <taxon>Embryophyta</taxon>
        <taxon>Tracheophyta</taxon>
        <taxon>Spermatophyta</taxon>
        <taxon>Magnoliopsida</taxon>
        <taxon>eudicotyledons</taxon>
        <taxon>Gunneridae</taxon>
        <taxon>Pentapetalae</taxon>
        <taxon>rosids</taxon>
        <taxon>malvids</taxon>
        <taxon>Brassicales</taxon>
        <taxon>Brassicaceae</taxon>
        <taxon>Brassiceae</taxon>
        <taxon>Brassica</taxon>
    </lineage>
</organism>
<evidence type="ECO:0000313" key="2">
    <source>
        <dbReference type="Proteomes" id="UP000712600"/>
    </source>
</evidence>
<dbReference type="AlphaFoldDB" id="A0A8S9NKQ6"/>
<comment type="caution">
    <text evidence="1">The sequence shown here is derived from an EMBL/GenBank/DDBJ whole genome shotgun (WGS) entry which is preliminary data.</text>
</comment>
<sequence>MDYWSLEIDLVTRRLYEDPRVAEEPGGIQGFYDRSGDSSWNPETFEAVWDHGGLDPEIFGLEPEGGDPGTGPGKLHSGEPGFFLAGILGTGVPSSRDPEAGVLPGASLRQDIALVILRSRVPLRSEPYSKPGRLSVSPISDRGLVLLGPLFLVEEGKLWASYDVLEEELHALIYRG</sequence>
<proteinExistence type="predicted"/>
<gene>
    <name evidence="1" type="ORF">F2Q69_00042183</name>
</gene>